<reference evidence="1 2" key="1">
    <citation type="submission" date="2012-02" db="EMBL/GenBank/DDBJ databases">
        <title>The Genome Sequence of Bacteroides fragilis CL07T12C05.</title>
        <authorList>
            <consortium name="The Broad Institute Genome Sequencing Platform"/>
            <person name="Earl A."/>
            <person name="Ward D."/>
            <person name="Feldgarden M."/>
            <person name="Gevers D."/>
            <person name="Zitomersky N.L."/>
            <person name="Coyne M.J."/>
            <person name="Comstock L.E."/>
            <person name="Young S.K."/>
            <person name="Zeng Q."/>
            <person name="Gargeya S."/>
            <person name="Fitzgerald M."/>
            <person name="Haas B."/>
            <person name="Abouelleil A."/>
            <person name="Alvarado L."/>
            <person name="Arachchi H.M."/>
            <person name="Berlin A."/>
            <person name="Chapman S.B."/>
            <person name="Gearin G."/>
            <person name="Goldberg J."/>
            <person name="Griggs A."/>
            <person name="Gujja S."/>
            <person name="Hansen M."/>
            <person name="Heiman D."/>
            <person name="Howarth C."/>
            <person name="Larimer J."/>
            <person name="Lui A."/>
            <person name="MacDonald P.J.P."/>
            <person name="McCowen C."/>
            <person name="Montmayeur A."/>
            <person name="Murphy C."/>
            <person name="Neiman D."/>
            <person name="Pearson M."/>
            <person name="Priest M."/>
            <person name="Roberts A."/>
            <person name="Saif S."/>
            <person name="Shea T."/>
            <person name="Sisk P."/>
            <person name="Stolte C."/>
            <person name="Sykes S."/>
            <person name="Wortman J."/>
            <person name="Nusbaum C."/>
            <person name="Birren B."/>
        </authorList>
    </citation>
    <scope>NUCLEOTIDE SEQUENCE [LARGE SCALE GENOMIC DNA]</scope>
    <source>
        <strain evidence="1 2">CL07T12C05</strain>
    </source>
</reference>
<dbReference type="PATRIC" id="fig|997883.3.peg.4546"/>
<dbReference type="AlphaFoldDB" id="A0A0E2AVP2"/>
<dbReference type="Proteomes" id="UP000003879">
    <property type="component" value="Unassembled WGS sequence"/>
</dbReference>
<dbReference type="HOGENOM" id="CLU_2950573_0_0_10"/>
<evidence type="ECO:0000313" key="1">
    <source>
        <dbReference type="EMBL" id="EIY89318.1"/>
    </source>
</evidence>
<proteinExistence type="predicted"/>
<comment type="caution">
    <text evidence="1">The sequence shown here is derived from an EMBL/GenBank/DDBJ whole genome shotgun (WGS) entry which is preliminary data.</text>
</comment>
<gene>
    <name evidence="1" type="ORF">HMPREF1056_04305</name>
</gene>
<evidence type="ECO:0000313" key="2">
    <source>
        <dbReference type="Proteomes" id="UP000003879"/>
    </source>
</evidence>
<dbReference type="EMBL" id="AGXN01000026">
    <property type="protein sequence ID" value="EIY89318.1"/>
    <property type="molecule type" value="Genomic_DNA"/>
</dbReference>
<protein>
    <submittedName>
        <fullName evidence="1">Uncharacterized protein</fullName>
    </submittedName>
</protein>
<sequence>MEQGVWQEIEQLCQKFQKLGINEAVDYDSTTCILLLPIPQPLKAQRLRNLIRSFFLTRE</sequence>
<accession>A0A0E2AVP2</accession>
<name>A0A0E2AVP2_BACFG</name>
<organism evidence="1 2">
    <name type="scientific">Bacteroides fragilis CL07T12C05</name>
    <dbReference type="NCBI Taxonomy" id="997883"/>
    <lineage>
        <taxon>Bacteria</taxon>
        <taxon>Pseudomonadati</taxon>
        <taxon>Bacteroidota</taxon>
        <taxon>Bacteroidia</taxon>
        <taxon>Bacteroidales</taxon>
        <taxon>Bacteroidaceae</taxon>
        <taxon>Bacteroides</taxon>
    </lineage>
</organism>